<organism evidence="1 2">
    <name type="scientific">Gordonia phage Archimedes</name>
    <dbReference type="NCBI Taxonomy" id="2759389"/>
    <lineage>
        <taxon>Viruses</taxon>
        <taxon>Duplodnaviria</taxon>
        <taxon>Heunggongvirae</taxon>
        <taxon>Uroviricota</taxon>
        <taxon>Caudoviricetes</taxon>
        <taxon>Archimedesvirus</taxon>
        <taxon>Archimedesvirus archimedes</taxon>
    </lineage>
</organism>
<dbReference type="InterPro" id="IPR046053">
    <property type="entry name" value="DUF6011"/>
</dbReference>
<dbReference type="Pfam" id="PF19474">
    <property type="entry name" value="DUF6011"/>
    <property type="match status" value="1"/>
</dbReference>
<protein>
    <submittedName>
        <fullName evidence="1">Uncharacterized protein</fullName>
    </submittedName>
</protein>
<evidence type="ECO:0000313" key="2">
    <source>
        <dbReference type="Proteomes" id="UP000516653"/>
    </source>
</evidence>
<name>A0A7L7SNK3_9CAUD</name>
<dbReference type="GeneID" id="63742945"/>
<accession>A0A7L7SNK3</accession>
<reference evidence="1 2" key="1">
    <citation type="submission" date="2020-07" db="EMBL/GenBank/DDBJ databases">
        <authorList>
            <person name="Buterbaugh K.M."/>
            <person name="Dean A.J."/>
            <person name="Durmis N.D."/>
            <person name="Gonzalez I.M."/>
            <person name="Kowalski E.M."/>
            <person name="Mundorff O.G."/>
            <person name="Vimal D."/>
            <person name="Chamarti P.R."/>
            <person name="Xu J."/>
            <person name="Butela K.A."/>
            <person name="Garlena R.A."/>
            <person name="Russell D.A."/>
            <person name="Pope W.H."/>
            <person name="Jacobs-Sera D."/>
            <person name="Hatfull G.F."/>
        </authorList>
    </citation>
    <scope>NUCLEOTIDE SEQUENCE [LARGE SCALE GENOMIC DNA]</scope>
</reference>
<dbReference type="Proteomes" id="UP000516653">
    <property type="component" value="Segment"/>
</dbReference>
<keyword evidence="2" id="KW-1185">Reference proteome</keyword>
<evidence type="ECO:0000313" key="1">
    <source>
        <dbReference type="EMBL" id="QOC55717.1"/>
    </source>
</evidence>
<dbReference type="KEGG" id="vg:63742945"/>
<sequence length="203" mass="22044">MKTQIPDVPATTKQISFLTNLMQQWADLKERIGEPVDAAAIDERKSYYASKASKSEASKAIDATLSAIADLKEKARLLDIRTDAATPIEGLPSAEEVPAGCYALDTETPNSINRVAFYQVDRPTKGKWAGYAFVKLQVADDLQRMHQKAGLAILRRIEAVGADAASARYGRELGICGVCGRTLTNDESRAAGVGPVCRRKMGW</sequence>
<dbReference type="EMBL" id="MT771339">
    <property type="protein sequence ID" value="QOC55717.1"/>
    <property type="molecule type" value="Genomic_DNA"/>
</dbReference>
<dbReference type="RefSeq" id="YP_010049626.1">
    <property type="nucleotide sequence ID" value="NC_054392.1"/>
</dbReference>
<proteinExistence type="predicted"/>
<gene>
    <name evidence="1" type="primary">17</name>
    <name evidence="1" type="ORF">SEA_ARCHIMEDES_17</name>
</gene>